<keyword evidence="2" id="KW-0378">Hydrolase</keyword>
<dbReference type="PANTHER" id="PTHR10587">
    <property type="entry name" value="GLYCOSYL TRANSFERASE-RELATED"/>
    <property type="match status" value="1"/>
</dbReference>
<dbReference type="PROSITE" id="PS51677">
    <property type="entry name" value="NODB"/>
    <property type="match status" value="1"/>
</dbReference>
<accession>A0ABV7UX54</accession>
<gene>
    <name evidence="2" type="ORF">ACFOM9_13805</name>
</gene>
<protein>
    <submittedName>
        <fullName evidence="2">Polysaccharide deacetylase family protein</fullName>
        <ecNumber evidence="2">3.-.-.-</ecNumber>
    </submittedName>
</protein>
<dbReference type="InterPro" id="IPR050248">
    <property type="entry name" value="Polysacc_deacetylase_ArnD"/>
</dbReference>
<evidence type="ECO:0000313" key="2">
    <source>
        <dbReference type="EMBL" id="MFC3661138.1"/>
    </source>
</evidence>
<organism evidence="2 3">
    <name type="scientific">Luteimonas notoginsengisoli</name>
    <dbReference type="NCBI Taxonomy" id="1578200"/>
    <lineage>
        <taxon>Bacteria</taxon>
        <taxon>Pseudomonadati</taxon>
        <taxon>Pseudomonadota</taxon>
        <taxon>Gammaproteobacteria</taxon>
        <taxon>Lysobacterales</taxon>
        <taxon>Lysobacteraceae</taxon>
        <taxon>Luteimonas</taxon>
    </lineage>
</organism>
<sequence>MTAMHPLTPRPKRLLLLSLLPNAWVETVGRRGGQNLYLSFDDGPHPAHTGPLLELLAAHGVLATFFLVGEQVERHPEVARRIFDAGHTLGNHSYSHPVFDSLSLERQIEEIDRTDALLCAIDGRPVHPFRPPRGVLPPAMVMHFLRQRRRIAYWSYDSLDYSRRPASELIEVAKRHPPRAGDILLMHDDSAISMQVLEAMIPQWKRDGFGFEALPAESVR</sequence>
<dbReference type="EC" id="3.-.-.-" evidence="2"/>
<keyword evidence="3" id="KW-1185">Reference proteome</keyword>
<evidence type="ECO:0000259" key="1">
    <source>
        <dbReference type="PROSITE" id="PS51677"/>
    </source>
</evidence>
<dbReference type="Proteomes" id="UP001595724">
    <property type="component" value="Unassembled WGS sequence"/>
</dbReference>
<dbReference type="EMBL" id="JBHRYF010000012">
    <property type="protein sequence ID" value="MFC3661138.1"/>
    <property type="molecule type" value="Genomic_DNA"/>
</dbReference>
<dbReference type="GO" id="GO:0016787">
    <property type="term" value="F:hydrolase activity"/>
    <property type="evidence" value="ECO:0007669"/>
    <property type="project" value="UniProtKB-KW"/>
</dbReference>
<name>A0ABV7UX54_9GAMM</name>
<evidence type="ECO:0000313" key="3">
    <source>
        <dbReference type="Proteomes" id="UP001595724"/>
    </source>
</evidence>
<reference evidence="3" key="1">
    <citation type="journal article" date="2019" name="Int. J. Syst. Evol. Microbiol.">
        <title>The Global Catalogue of Microorganisms (GCM) 10K type strain sequencing project: providing services to taxonomists for standard genome sequencing and annotation.</title>
        <authorList>
            <consortium name="The Broad Institute Genomics Platform"/>
            <consortium name="The Broad Institute Genome Sequencing Center for Infectious Disease"/>
            <person name="Wu L."/>
            <person name="Ma J."/>
        </authorList>
    </citation>
    <scope>NUCLEOTIDE SEQUENCE [LARGE SCALE GENOMIC DNA]</scope>
    <source>
        <strain evidence="3">KCTC 42211</strain>
    </source>
</reference>
<comment type="caution">
    <text evidence="2">The sequence shown here is derived from an EMBL/GenBank/DDBJ whole genome shotgun (WGS) entry which is preliminary data.</text>
</comment>
<feature type="domain" description="NodB homology" evidence="1">
    <location>
        <begin position="34"/>
        <end position="212"/>
    </location>
</feature>
<dbReference type="SUPFAM" id="SSF88713">
    <property type="entry name" value="Glycoside hydrolase/deacetylase"/>
    <property type="match status" value="1"/>
</dbReference>
<dbReference type="InterPro" id="IPR002509">
    <property type="entry name" value="NODB_dom"/>
</dbReference>
<dbReference type="Pfam" id="PF01522">
    <property type="entry name" value="Polysacc_deac_1"/>
    <property type="match status" value="1"/>
</dbReference>
<dbReference type="Gene3D" id="3.20.20.370">
    <property type="entry name" value="Glycoside hydrolase/deacetylase"/>
    <property type="match status" value="1"/>
</dbReference>
<proteinExistence type="predicted"/>
<dbReference type="InterPro" id="IPR011330">
    <property type="entry name" value="Glyco_hydro/deAcase_b/a-brl"/>
</dbReference>
<dbReference type="CDD" id="cd10917">
    <property type="entry name" value="CE4_NodB_like_6s_7s"/>
    <property type="match status" value="1"/>
</dbReference>